<protein>
    <submittedName>
        <fullName evidence="2">Uncharacterized protein</fullName>
    </submittedName>
</protein>
<dbReference type="EMBL" id="LT828648">
    <property type="protein sequence ID" value="SLM49718.1"/>
    <property type="molecule type" value="Genomic_DNA"/>
</dbReference>
<reference evidence="2 3" key="1">
    <citation type="submission" date="2017-03" db="EMBL/GenBank/DDBJ databases">
        <authorList>
            <person name="Afonso C.L."/>
            <person name="Miller P.J."/>
            <person name="Scott M.A."/>
            <person name="Spackman E."/>
            <person name="Goraichik I."/>
            <person name="Dimitrov K.M."/>
            <person name="Suarez D.L."/>
            <person name="Swayne D.E."/>
        </authorList>
    </citation>
    <scope>NUCLEOTIDE SEQUENCE [LARGE SCALE GENOMIC DNA]</scope>
    <source>
        <strain evidence="2">Genome sequencing of Nitrospira japonica strain NJ11</strain>
    </source>
</reference>
<evidence type="ECO:0000256" key="1">
    <source>
        <dbReference type="SAM" id="MobiDB-lite"/>
    </source>
</evidence>
<gene>
    <name evidence="2" type="ORF">NSJP_3551</name>
</gene>
<feature type="region of interest" description="Disordered" evidence="1">
    <location>
        <begin position="1"/>
        <end position="36"/>
    </location>
</feature>
<evidence type="ECO:0000313" key="3">
    <source>
        <dbReference type="Proteomes" id="UP000192042"/>
    </source>
</evidence>
<feature type="compositionally biased region" description="Basic and acidic residues" evidence="1">
    <location>
        <begin position="15"/>
        <end position="25"/>
    </location>
</feature>
<name>A0A1W1I9J2_9BACT</name>
<evidence type="ECO:0000313" key="2">
    <source>
        <dbReference type="EMBL" id="SLM49718.1"/>
    </source>
</evidence>
<dbReference type="Proteomes" id="UP000192042">
    <property type="component" value="Chromosome I"/>
</dbReference>
<accession>A0A1W1I9J2</accession>
<dbReference type="KEGG" id="nja:NSJP_3551"/>
<proteinExistence type="predicted"/>
<organism evidence="2 3">
    <name type="scientific">Nitrospira japonica</name>
    <dbReference type="NCBI Taxonomy" id="1325564"/>
    <lineage>
        <taxon>Bacteria</taxon>
        <taxon>Pseudomonadati</taxon>
        <taxon>Nitrospirota</taxon>
        <taxon>Nitrospiria</taxon>
        <taxon>Nitrospirales</taxon>
        <taxon>Nitrospiraceae</taxon>
        <taxon>Nitrospira</taxon>
    </lineage>
</organism>
<sequence length="137" mass="15814">MTLPQRHCGRRSMGRRRETSIRESGDPTDGGSSTLRAKGRFSCRRVPFRSGFERSCLHWAFSFPSMPLPPKKRQYLARGQVLFPPSHRYLTKPGNPLLRLLKVCQSIDQRFSKLRKSSSVPRRRKCPSSKSPARWKS</sequence>
<keyword evidence="3" id="KW-1185">Reference proteome</keyword>
<feature type="region of interest" description="Disordered" evidence="1">
    <location>
        <begin position="114"/>
        <end position="137"/>
    </location>
</feature>
<dbReference type="AlphaFoldDB" id="A0A1W1I9J2"/>